<comment type="caution">
    <text evidence="9">The sequence shown here is derived from an EMBL/GenBank/DDBJ whole genome shotgun (WGS) entry which is preliminary data.</text>
</comment>
<evidence type="ECO:0000256" key="1">
    <source>
        <dbReference type="ARBA" id="ARBA00004651"/>
    </source>
</evidence>
<feature type="transmembrane region" description="Helical" evidence="8">
    <location>
        <begin position="31"/>
        <end position="49"/>
    </location>
</feature>
<feature type="transmembrane region" description="Helical" evidence="8">
    <location>
        <begin position="179"/>
        <end position="198"/>
    </location>
</feature>
<dbReference type="InterPro" id="IPR037294">
    <property type="entry name" value="ABC_BtuC-like"/>
</dbReference>
<proteinExistence type="inferred from homology"/>
<feature type="transmembrane region" description="Helical" evidence="8">
    <location>
        <begin position="210"/>
        <end position="236"/>
    </location>
</feature>
<protein>
    <submittedName>
        <fullName evidence="9">Iron ABC transporter</fullName>
    </submittedName>
</protein>
<evidence type="ECO:0000256" key="7">
    <source>
        <dbReference type="ARBA" id="ARBA00023136"/>
    </source>
</evidence>
<keyword evidence="4" id="KW-1003">Cell membrane</keyword>
<dbReference type="RefSeq" id="WP_110795654.1">
    <property type="nucleotide sequence ID" value="NZ_KZ826483.1"/>
</dbReference>
<keyword evidence="5 8" id="KW-0812">Transmembrane</keyword>
<name>A0A2V4MZJ7_9RHOB</name>
<evidence type="ECO:0000256" key="3">
    <source>
        <dbReference type="ARBA" id="ARBA00022448"/>
    </source>
</evidence>
<dbReference type="SUPFAM" id="SSF81345">
    <property type="entry name" value="ABC transporter involved in vitamin B12 uptake, BtuC"/>
    <property type="match status" value="1"/>
</dbReference>
<feature type="transmembrane region" description="Helical" evidence="8">
    <location>
        <begin position="337"/>
        <end position="356"/>
    </location>
</feature>
<feature type="transmembrane region" description="Helical" evidence="8">
    <location>
        <begin position="146"/>
        <end position="167"/>
    </location>
</feature>
<dbReference type="PANTHER" id="PTHR30472:SF25">
    <property type="entry name" value="ABC TRANSPORTER PERMEASE PROTEIN MJ0876-RELATED"/>
    <property type="match status" value="1"/>
</dbReference>
<dbReference type="OrthoDB" id="9811975at2"/>
<feature type="transmembrane region" description="Helical" evidence="8">
    <location>
        <begin position="117"/>
        <end position="139"/>
    </location>
</feature>
<evidence type="ECO:0000256" key="5">
    <source>
        <dbReference type="ARBA" id="ARBA00022692"/>
    </source>
</evidence>
<feature type="transmembrane region" description="Helical" evidence="8">
    <location>
        <begin position="268"/>
        <end position="297"/>
    </location>
</feature>
<evidence type="ECO:0000313" key="9">
    <source>
        <dbReference type="EMBL" id="PYC48004.1"/>
    </source>
</evidence>
<dbReference type="Pfam" id="PF01032">
    <property type="entry name" value="FecCD"/>
    <property type="match status" value="1"/>
</dbReference>
<dbReference type="InterPro" id="IPR000522">
    <property type="entry name" value="ABC_transptr_permease_BtuC"/>
</dbReference>
<organism evidence="9 10">
    <name type="scientific">Litorivita pollutaquae</name>
    <dbReference type="NCBI Taxonomy" id="2200892"/>
    <lineage>
        <taxon>Bacteria</taxon>
        <taxon>Pseudomonadati</taxon>
        <taxon>Pseudomonadota</taxon>
        <taxon>Alphaproteobacteria</taxon>
        <taxon>Rhodobacterales</taxon>
        <taxon>Paracoccaceae</taxon>
        <taxon>Litorivita</taxon>
    </lineage>
</organism>
<dbReference type="GO" id="GO:0022857">
    <property type="term" value="F:transmembrane transporter activity"/>
    <property type="evidence" value="ECO:0007669"/>
    <property type="project" value="InterPro"/>
</dbReference>
<dbReference type="PANTHER" id="PTHR30472">
    <property type="entry name" value="FERRIC ENTEROBACTIN TRANSPORT SYSTEM PERMEASE PROTEIN"/>
    <property type="match status" value="1"/>
</dbReference>
<feature type="transmembrane region" description="Helical" evidence="8">
    <location>
        <begin position="85"/>
        <end position="105"/>
    </location>
</feature>
<dbReference type="GO" id="GO:0005886">
    <property type="term" value="C:plasma membrane"/>
    <property type="evidence" value="ECO:0007669"/>
    <property type="project" value="UniProtKB-SubCell"/>
</dbReference>
<comment type="subcellular location">
    <subcellularLocation>
        <location evidence="1">Cell membrane</location>
        <topology evidence="1">Multi-pass membrane protein</topology>
    </subcellularLocation>
</comment>
<keyword evidence="7 8" id="KW-0472">Membrane</keyword>
<sequence>MTDAASVNAAPQAVPARHFGDRSARGRTIQAGLALCLGVVMLVSLGWGAASDIDVIAALLAKLGMGSASARDMTIIWDIRMPRMVTGALVGAALAVSGAVMQGLFRNPLADPGLVGVSAGAGLGAVSAIVLGGLLPLGVQAFAGPYLIPFAAFLGGWASTLVLYRIATSGGRTSVATMLLAGIALGALTGAITGFIVYRATDDQLRDLTFWGMGSVAGATWVKLMAAGPIVILTLLTAPFLSRALDALALGEPVAVHLGIDVQRMKRIAVMSVAASVGAAVAITGGIGFVGIVVPHLLRLLQGPVHRMLLPNAALLGAIILLVADMISRTVAAPAELPIGIITATLGGPFFLWILLKNRAILEG</sequence>
<dbReference type="Proteomes" id="UP000248012">
    <property type="component" value="Unassembled WGS sequence"/>
</dbReference>
<evidence type="ECO:0000256" key="6">
    <source>
        <dbReference type="ARBA" id="ARBA00022989"/>
    </source>
</evidence>
<dbReference type="FunFam" id="1.10.3470.10:FF:000001">
    <property type="entry name" value="Vitamin B12 ABC transporter permease BtuC"/>
    <property type="match status" value="1"/>
</dbReference>
<evidence type="ECO:0000313" key="10">
    <source>
        <dbReference type="Proteomes" id="UP000248012"/>
    </source>
</evidence>
<dbReference type="GO" id="GO:0033214">
    <property type="term" value="P:siderophore-iron import into cell"/>
    <property type="evidence" value="ECO:0007669"/>
    <property type="project" value="TreeGrafter"/>
</dbReference>
<gene>
    <name evidence="9" type="ORF">DI396_07950</name>
</gene>
<keyword evidence="3" id="KW-0813">Transport</keyword>
<dbReference type="CDD" id="cd06550">
    <property type="entry name" value="TM_ABC_iron-siderophores_like"/>
    <property type="match status" value="1"/>
</dbReference>
<dbReference type="Gene3D" id="1.10.3470.10">
    <property type="entry name" value="ABC transporter involved in vitamin B12 uptake, BtuC"/>
    <property type="match status" value="1"/>
</dbReference>
<accession>A0A2V4MZJ7</accession>
<evidence type="ECO:0000256" key="8">
    <source>
        <dbReference type="SAM" id="Phobius"/>
    </source>
</evidence>
<keyword evidence="10" id="KW-1185">Reference proteome</keyword>
<keyword evidence="6 8" id="KW-1133">Transmembrane helix</keyword>
<evidence type="ECO:0000256" key="2">
    <source>
        <dbReference type="ARBA" id="ARBA00007935"/>
    </source>
</evidence>
<reference evidence="9 10" key="1">
    <citation type="submission" date="2018-05" db="EMBL/GenBank/DDBJ databases">
        <title>Oceanovita maritima gen. nov., sp. nov., a marine bacterium in the family Rhodobacteraceae isolated from surface seawater of Lundu port Xiamen, China.</title>
        <authorList>
            <person name="Hetharua B.H."/>
            <person name="Min D."/>
            <person name="Liao H."/>
            <person name="Tian Y."/>
        </authorList>
    </citation>
    <scope>NUCLEOTIDE SEQUENCE [LARGE SCALE GENOMIC DNA]</scope>
    <source>
        <strain evidence="9 10">FSX-11</strain>
    </source>
</reference>
<evidence type="ECO:0000256" key="4">
    <source>
        <dbReference type="ARBA" id="ARBA00022475"/>
    </source>
</evidence>
<comment type="similarity">
    <text evidence="2">Belongs to the binding-protein-dependent transport system permease family. FecCD subfamily.</text>
</comment>
<dbReference type="AlphaFoldDB" id="A0A2V4MZJ7"/>
<dbReference type="EMBL" id="QFVT01000004">
    <property type="protein sequence ID" value="PYC48004.1"/>
    <property type="molecule type" value="Genomic_DNA"/>
</dbReference>
<feature type="transmembrane region" description="Helical" evidence="8">
    <location>
        <begin position="309"/>
        <end position="331"/>
    </location>
</feature>